<feature type="transmembrane region" description="Helical" evidence="6">
    <location>
        <begin position="115"/>
        <end position="135"/>
    </location>
</feature>
<dbReference type="PANTHER" id="PTHR43021">
    <property type="entry name" value="NA(+)/H(+) ANTIPORTER-RELATED"/>
    <property type="match status" value="1"/>
</dbReference>
<dbReference type="InterPro" id="IPR006153">
    <property type="entry name" value="Cation/H_exchanger_TM"/>
</dbReference>
<dbReference type="GO" id="GO:0015297">
    <property type="term" value="F:antiporter activity"/>
    <property type="evidence" value="ECO:0007669"/>
    <property type="project" value="InterPro"/>
</dbReference>
<feature type="transmembrane region" description="Helical" evidence="6">
    <location>
        <begin position="184"/>
        <end position="205"/>
    </location>
</feature>
<protein>
    <submittedName>
        <fullName evidence="8">Na(+)/H(+) antiporter</fullName>
    </submittedName>
</protein>
<feature type="transmembrane region" description="Helical" evidence="6">
    <location>
        <begin position="30"/>
        <end position="48"/>
    </location>
</feature>
<organism evidence="8 9">
    <name type="scientific">Vulgatibacter incomptus</name>
    <dbReference type="NCBI Taxonomy" id="1391653"/>
    <lineage>
        <taxon>Bacteria</taxon>
        <taxon>Pseudomonadati</taxon>
        <taxon>Myxococcota</taxon>
        <taxon>Myxococcia</taxon>
        <taxon>Myxococcales</taxon>
        <taxon>Cystobacterineae</taxon>
        <taxon>Vulgatibacteraceae</taxon>
        <taxon>Vulgatibacter</taxon>
    </lineage>
</organism>
<evidence type="ECO:0000259" key="7">
    <source>
        <dbReference type="Pfam" id="PF00999"/>
    </source>
</evidence>
<evidence type="ECO:0000256" key="4">
    <source>
        <dbReference type="ARBA" id="ARBA00023136"/>
    </source>
</evidence>
<keyword evidence="4 6" id="KW-0472">Membrane</keyword>
<feature type="transmembrane region" description="Helical" evidence="6">
    <location>
        <begin position="225"/>
        <end position="245"/>
    </location>
</feature>
<evidence type="ECO:0000256" key="3">
    <source>
        <dbReference type="ARBA" id="ARBA00022989"/>
    </source>
</evidence>
<dbReference type="PATRIC" id="fig|1391653.3.peg.1921"/>
<dbReference type="STRING" id="1391653.AKJ08_1832"/>
<feature type="transmembrane region" description="Helical" evidence="6">
    <location>
        <begin position="150"/>
        <end position="172"/>
    </location>
</feature>
<dbReference type="InterPro" id="IPR038770">
    <property type="entry name" value="Na+/solute_symporter_sf"/>
</dbReference>
<feature type="transmembrane region" description="Helical" evidence="6">
    <location>
        <begin position="395"/>
        <end position="415"/>
    </location>
</feature>
<reference evidence="8 9" key="1">
    <citation type="submission" date="2015-08" db="EMBL/GenBank/DDBJ databases">
        <authorList>
            <person name="Babu N.S."/>
            <person name="Beckwith C.J."/>
            <person name="Beseler K.G."/>
            <person name="Brison A."/>
            <person name="Carone J.V."/>
            <person name="Caskin T.P."/>
            <person name="Diamond M."/>
            <person name="Durham M.E."/>
            <person name="Foxe J.M."/>
            <person name="Go M."/>
            <person name="Henderson B.A."/>
            <person name="Jones I.B."/>
            <person name="McGettigan J.A."/>
            <person name="Micheletti S.J."/>
            <person name="Nasrallah M.E."/>
            <person name="Ortiz D."/>
            <person name="Piller C.R."/>
            <person name="Privatt S.R."/>
            <person name="Schneider S.L."/>
            <person name="Sharp S."/>
            <person name="Smith T.C."/>
            <person name="Stanton J.D."/>
            <person name="Ullery H.E."/>
            <person name="Wilson R.J."/>
            <person name="Serrano M.G."/>
            <person name="Buck G."/>
            <person name="Lee V."/>
            <person name="Wang Y."/>
            <person name="Carvalho R."/>
            <person name="Voegtly L."/>
            <person name="Shi R."/>
            <person name="Duckworth R."/>
            <person name="Johnson A."/>
            <person name="Loviza R."/>
            <person name="Walstead R."/>
            <person name="Shah Z."/>
            <person name="Kiflezghi M."/>
            <person name="Wade K."/>
            <person name="Ball S.L."/>
            <person name="Bradley K.W."/>
            <person name="Asai D.J."/>
            <person name="Bowman C.A."/>
            <person name="Russell D.A."/>
            <person name="Pope W.H."/>
            <person name="Jacobs-Sera D."/>
            <person name="Hendrix R.W."/>
            <person name="Hatfull G.F."/>
        </authorList>
    </citation>
    <scope>NUCLEOTIDE SEQUENCE [LARGE SCALE GENOMIC DNA]</scope>
    <source>
        <strain evidence="8 9">DSM 27710</strain>
    </source>
</reference>
<feature type="transmembrane region" description="Helical" evidence="6">
    <location>
        <begin position="328"/>
        <end position="351"/>
    </location>
</feature>
<feature type="transmembrane region" description="Helical" evidence="6">
    <location>
        <begin position="363"/>
        <end position="383"/>
    </location>
</feature>
<evidence type="ECO:0000256" key="6">
    <source>
        <dbReference type="SAM" id="Phobius"/>
    </source>
</evidence>
<feature type="transmembrane region" description="Helical" evidence="6">
    <location>
        <begin position="84"/>
        <end position="103"/>
    </location>
</feature>
<proteinExistence type="predicted"/>
<dbReference type="PANTHER" id="PTHR43021:SF2">
    <property type="entry name" value="CATION_H+ EXCHANGER DOMAIN-CONTAINING PROTEIN"/>
    <property type="match status" value="1"/>
</dbReference>
<dbReference type="RefSeq" id="WP_240475279.1">
    <property type="nucleotide sequence ID" value="NZ_CP012332.1"/>
</dbReference>
<accession>A0A0K1PD48</accession>
<dbReference type="Pfam" id="PF00999">
    <property type="entry name" value="Na_H_Exchanger"/>
    <property type="match status" value="1"/>
</dbReference>
<dbReference type="KEGG" id="vin:AKJ08_1832"/>
<dbReference type="AlphaFoldDB" id="A0A0K1PD48"/>
<feature type="transmembrane region" description="Helical" evidence="6">
    <location>
        <begin position="60"/>
        <end position="78"/>
    </location>
</feature>
<keyword evidence="9" id="KW-1185">Reference proteome</keyword>
<evidence type="ECO:0000313" key="9">
    <source>
        <dbReference type="Proteomes" id="UP000055590"/>
    </source>
</evidence>
<evidence type="ECO:0000256" key="1">
    <source>
        <dbReference type="ARBA" id="ARBA00004141"/>
    </source>
</evidence>
<evidence type="ECO:0000256" key="2">
    <source>
        <dbReference type="ARBA" id="ARBA00022692"/>
    </source>
</evidence>
<sequence>MSLLLILLLGGLMQAARSFAIGGRPMGSGTALAFGFVLLTAFFAGRIFKQVRLPKLTGYIAAGIVIGPSVLGLVTPTMVEHLKIVNGAAIALIALTAGNELDFRSFRPLLRSVKWITLVAVVGTSALLSLAVFAVRDLLPFMGEMSLEQAIAVSLVLGVTMVAQSPAVVVALRDEMEADGPMSRTVLGVVVIADLVVILLFALVSSFAKSTFGAAGDVLDTIGQLSWEILGSLGAGLLVGVLLAVYLRKVASGAALFVVTVTFVMAEVGQRLHFDPLLVALAAGVLIRNVTKAGDRLHHEIEASSLPVYVVFFAVAGANIHLDVLAVVGIPAAIFVLVRGAGLLAGTRLGAKIAGAPDEVQRYAGMGLLPQAGLALALALLFAKTFPEFGDDAAALTLGVVALNEIIAPAIYRLALVRSGEAGTRAPPEEPQATTAAELAPPIG</sequence>
<feature type="transmembrane region" description="Helical" evidence="6">
    <location>
        <begin position="250"/>
        <end position="266"/>
    </location>
</feature>
<comment type="subcellular location">
    <subcellularLocation>
        <location evidence="1">Membrane</location>
        <topology evidence="1">Multi-pass membrane protein</topology>
    </subcellularLocation>
</comment>
<dbReference type="GO" id="GO:0016020">
    <property type="term" value="C:membrane"/>
    <property type="evidence" value="ECO:0007669"/>
    <property type="project" value="UniProtKB-SubCell"/>
</dbReference>
<evidence type="ECO:0000313" key="8">
    <source>
        <dbReference type="EMBL" id="AKU91445.1"/>
    </source>
</evidence>
<keyword evidence="3 6" id="KW-1133">Transmembrane helix</keyword>
<gene>
    <name evidence="8" type="ORF">AKJ08_1832</name>
</gene>
<dbReference type="Proteomes" id="UP000055590">
    <property type="component" value="Chromosome"/>
</dbReference>
<feature type="domain" description="Cation/H+ exchanger transmembrane" evidence="7">
    <location>
        <begin position="39"/>
        <end position="410"/>
    </location>
</feature>
<dbReference type="GO" id="GO:1902600">
    <property type="term" value="P:proton transmembrane transport"/>
    <property type="evidence" value="ECO:0007669"/>
    <property type="project" value="InterPro"/>
</dbReference>
<feature type="region of interest" description="Disordered" evidence="5">
    <location>
        <begin position="423"/>
        <end position="444"/>
    </location>
</feature>
<evidence type="ECO:0000256" key="5">
    <source>
        <dbReference type="SAM" id="MobiDB-lite"/>
    </source>
</evidence>
<dbReference type="Gene3D" id="1.20.1530.20">
    <property type="match status" value="1"/>
</dbReference>
<dbReference type="EMBL" id="CP012332">
    <property type="protein sequence ID" value="AKU91445.1"/>
    <property type="molecule type" value="Genomic_DNA"/>
</dbReference>
<feature type="compositionally biased region" description="Low complexity" evidence="5">
    <location>
        <begin position="431"/>
        <end position="444"/>
    </location>
</feature>
<keyword evidence="2 6" id="KW-0812">Transmembrane</keyword>
<name>A0A0K1PD48_9BACT</name>